<organism evidence="2">
    <name type="scientific">Candidatus Mycoplasma haematominutum 'Birmingham 1'</name>
    <dbReference type="NCBI Taxonomy" id="1116213"/>
    <lineage>
        <taxon>Bacteria</taxon>
        <taxon>Bacillati</taxon>
        <taxon>Mycoplasmatota</taxon>
        <taxon>Mollicutes</taxon>
        <taxon>Mycoplasmataceae</taxon>
        <taxon>Mycoplasma</taxon>
    </lineage>
</organism>
<dbReference type="RefSeq" id="WP_015511833.1">
    <property type="nucleotide sequence ID" value="NC_021007.1"/>
</dbReference>
<dbReference type="EMBL" id="HE613254">
    <property type="protein sequence ID" value="CCE66968.1"/>
    <property type="molecule type" value="Genomic_DNA"/>
</dbReference>
<keyword evidence="1" id="KW-0732">Signal</keyword>
<proteinExistence type="predicted"/>
<sequence length="209" mass="22127">MSFLLQLCLGLALAAGLSSAIAVPVVLSTQGKNSVAGTSGGGASLASVELSSCSVGAGATGQVVDYGDKNSGKVCWRVEEASQSITGEEYTSLFKAGWENPTSSRDWPENSGANWLQQCDGSETSWAIVVSSSDGSKYAGVCDSSKVDATKFVKKQKVWESGTNVDKVKWWACKGDCWEEDSGALQGSMVSLEREKAGNWREVKFQQQS</sequence>
<dbReference type="OrthoDB" id="5290752at2"/>
<dbReference type="PATRIC" id="fig|1116213.3.peg.488"/>
<dbReference type="KEGG" id="mhb:MHM_04500"/>
<accession>G8C3S0</accession>
<evidence type="ECO:0000313" key="2">
    <source>
        <dbReference type="EMBL" id="CCE66968.1"/>
    </source>
</evidence>
<reference evidence="2" key="1">
    <citation type="submission" date="2011-11" db="EMBL/GenBank/DDBJ databases">
        <title>Complete genome sequence of Candidatus Mycoplasma haemominutum.</title>
        <authorList>
            <person name="Barker E.N."/>
            <person name="Darby A.C."/>
            <person name="Helps C.R."/>
            <person name="Peters I.R."/>
            <person name="Hughes M.A."/>
            <person name="Radford A.D."/>
            <person name="Novacco M."/>
            <person name="Boretti F."/>
            <person name="Hofmann-Lehmann R."/>
            <person name="Tasker S."/>
        </authorList>
    </citation>
    <scope>NUCLEOTIDE SEQUENCE</scope>
    <source>
        <strain evidence="2">Birmingham 1</strain>
    </source>
</reference>
<protein>
    <submittedName>
        <fullName evidence="2">Uncharacterized protein</fullName>
    </submittedName>
</protein>
<dbReference type="AlphaFoldDB" id="G8C3S0"/>
<name>G8C3S0_9MOLU</name>
<feature type="chain" id="PRO_5003508826" evidence="1">
    <location>
        <begin position="23"/>
        <end position="209"/>
    </location>
</feature>
<gene>
    <name evidence="2" type="ORF">MHM_04500</name>
</gene>
<reference evidence="2" key="2">
    <citation type="submission" date="2011-11" db="EMBL/GenBank/DDBJ databases">
        <authorList>
            <person name="Barker E."/>
        </authorList>
    </citation>
    <scope>NUCLEOTIDE SEQUENCE</scope>
    <source>
        <strain evidence="2">Birmingham 1</strain>
    </source>
</reference>
<dbReference type="HOGENOM" id="CLU_107062_0_0_14"/>
<evidence type="ECO:0000256" key="1">
    <source>
        <dbReference type="SAM" id="SignalP"/>
    </source>
</evidence>
<feature type="signal peptide" evidence="1">
    <location>
        <begin position="1"/>
        <end position="22"/>
    </location>
</feature>